<dbReference type="SUPFAM" id="SSF110997">
    <property type="entry name" value="Sporulation related repeat"/>
    <property type="match status" value="1"/>
</dbReference>
<dbReference type="Gene3D" id="3.30.70.1070">
    <property type="entry name" value="Sporulation related repeat"/>
    <property type="match status" value="1"/>
</dbReference>
<dbReference type="Proteomes" id="UP000753724">
    <property type="component" value="Unassembled WGS sequence"/>
</dbReference>
<accession>A0ABW9XCK1</accession>
<name>A0ABW9XCK1_9SPHN</name>
<organism evidence="2 3">
    <name type="scientific">Novosphingobium ovatum</name>
    <dbReference type="NCBI Taxonomy" id="1908523"/>
    <lineage>
        <taxon>Bacteria</taxon>
        <taxon>Pseudomonadati</taxon>
        <taxon>Pseudomonadota</taxon>
        <taxon>Alphaproteobacteria</taxon>
        <taxon>Sphingomonadales</taxon>
        <taxon>Sphingomonadaceae</taxon>
        <taxon>Novosphingobium</taxon>
    </lineage>
</organism>
<reference evidence="3" key="1">
    <citation type="submission" date="2020-01" db="EMBL/GenBank/DDBJ databases">
        <title>Sphingomonas sp. strain CSW-10.</title>
        <authorList>
            <person name="Chen W.-M."/>
        </authorList>
    </citation>
    <scope>NUCLEOTIDE SEQUENCE [LARGE SCALE GENOMIC DNA]</scope>
    <source>
        <strain evidence="3">FSY-8</strain>
    </source>
</reference>
<gene>
    <name evidence="2" type="ORF">GTZ99_06680</name>
</gene>
<dbReference type="PROSITE" id="PS51724">
    <property type="entry name" value="SPOR"/>
    <property type="match status" value="1"/>
</dbReference>
<dbReference type="EMBL" id="JAAAPO010000002">
    <property type="protein sequence ID" value="NBC36243.1"/>
    <property type="molecule type" value="Genomic_DNA"/>
</dbReference>
<dbReference type="InterPro" id="IPR036680">
    <property type="entry name" value="SPOR-like_sf"/>
</dbReference>
<sequence length="124" mass="12717">MVKPVPRVAVSAPVIAPVAPPHPAPLVKPAPRATPIALEARTRAVADDAPQPAYGAGRLVVQVGAFADRARASSVAQHAGGRVQPASNLFRVRMGPFASQAEANAALAKARAAGYSDARIQRAD</sequence>
<keyword evidence="3" id="KW-1185">Reference proteome</keyword>
<evidence type="ECO:0000313" key="3">
    <source>
        <dbReference type="Proteomes" id="UP000753724"/>
    </source>
</evidence>
<feature type="domain" description="SPOR" evidence="1">
    <location>
        <begin position="44"/>
        <end position="123"/>
    </location>
</feature>
<proteinExistence type="predicted"/>
<evidence type="ECO:0000259" key="1">
    <source>
        <dbReference type="PROSITE" id="PS51724"/>
    </source>
</evidence>
<dbReference type="InterPro" id="IPR007730">
    <property type="entry name" value="SPOR-like_dom"/>
</dbReference>
<protein>
    <recommendedName>
        <fullName evidence="1">SPOR domain-containing protein</fullName>
    </recommendedName>
</protein>
<evidence type="ECO:0000313" key="2">
    <source>
        <dbReference type="EMBL" id="NBC36243.1"/>
    </source>
</evidence>
<dbReference type="Pfam" id="PF05036">
    <property type="entry name" value="SPOR"/>
    <property type="match status" value="1"/>
</dbReference>
<comment type="caution">
    <text evidence="2">The sequence shown here is derived from an EMBL/GenBank/DDBJ whole genome shotgun (WGS) entry which is preliminary data.</text>
</comment>